<dbReference type="PANTHER" id="PTHR46211:SF1">
    <property type="entry name" value="GLYCEROPHOSPHODIESTER PHOSPHODIESTERASE, CYTOPLASMIC"/>
    <property type="match status" value="1"/>
</dbReference>
<dbReference type="PANTHER" id="PTHR46211">
    <property type="entry name" value="GLYCEROPHOSPHORYL DIESTER PHOSPHODIESTERASE"/>
    <property type="match status" value="1"/>
</dbReference>
<evidence type="ECO:0000313" key="2">
    <source>
        <dbReference type="EMBL" id="EEG53121.1"/>
    </source>
</evidence>
<dbReference type="InterPro" id="IPR030395">
    <property type="entry name" value="GP_PDE_dom"/>
</dbReference>
<organism evidence="2 3">
    <name type="scientific">[Clostridium] asparagiforme DSM 15981</name>
    <dbReference type="NCBI Taxonomy" id="518636"/>
    <lineage>
        <taxon>Bacteria</taxon>
        <taxon>Bacillati</taxon>
        <taxon>Bacillota</taxon>
        <taxon>Clostridia</taxon>
        <taxon>Lachnospirales</taxon>
        <taxon>Lachnospiraceae</taxon>
        <taxon>Enterocloster</taxon>
    </lineage>
</organism>
<dbReference type="Proteomes" id="UP000004756">
    <property type="component" value="Unassembled WGS sequence"/>
</dbReference>
<name>C0D6D5_9FIRM</name>
<dbReference type="AlphaFoldDB" id="C0D6D5"/>
<dbReference type="GO" id="GO:0008081">
    <property type="term" value="F:phosphoric diester hydrolase activity"/>
    <property type="evidence" value="ECO:0007669"/>
    <property type="project" value="InterPro"/>
</dbReference>
<feature type="domain" description="GP-PDE" evidence="1">
    <location>
        <begin position="2"/>
        <end position="239"/>
    </location>
</feature>
<sequence>MMKVFGHRGYSGMYPENTMLSFQKAAETGCYGIELDVQLTKDGRLVVIHDETIDRTTDGTGAVVDYTFEELRRFDASAIKGGKHGFQPIPSFEEYCEWVKDQDLVTNIEIKSGVYYYEDIEEKTVEMVRRFGLTDRVLFSSFNHASLFRLQQLAPEIPRGALVEYVDLGNAGYYCQRYGFQNYHPGVEWLTEENVKNCKAHGVGVNVWTVNDMGVLETLYEWGCDGVFTNYPGVCKAWLDGQEA</sequence>
<dbReference type="Gene3D" id="3.20.20.190">
    <property type="entry name" value="Phosphatidylinositol (PI) phosphodiesterase"/>
    <property type="match status" value="1"/>
</dbReference>
<dbReference type="PROSITE" id="PS51704">
    <property type="entry name" value="GP_PDE"/>
    <property type="match status" value="1"/>
</dbReference>
<keyword evidence="3" id="KW-1185">Reference proteome</keyword>
<reference evidence="2 3" key="1">
    <citation type="submission" date="2009-02" db="EMBL/GenBank/DDBJ databases">
        <title>Draft genome sequence of Clostridium asparagiforme (DSM 15981).</title>
        <authorList>
            <person name="Sudarsanam P."/>
            <person name="Ley R."/>
            <person name="Guruge J."/>
            <person name="Turnbaugh P.J."/>
            <person name="Mahowald M."/>
            <person name="Liep D."/>
            <person name="Gordon J."/>
        </authorList>
    </citation>
    <scope>NUCLEOTIDE SEQUENCE [LARGE SCALE GENOMIC DNA]</scope>
    <source>
        <strain evidence="2 3">DSM 15981</strain>
    </source>
</reference>
<evidence type="ECO:0000313" key="3">
    <source>
        <dbReference type="Proteomes" id="UP000004756"/>
    </source>
</evidence>
<comment type="caution">
    <text evidence="2">The sequence shown here is derived from an EMBL/GenBank/DDBJ whole genome shotgun (WGS) entry which is preliminary data.</text>
</comment>
<dbReference type="InterPro" id="IPR017946">
    <property type="entry name" value="PLC-like_Pdiesterase_TIM-brl"/>
</dbReference>
<dbReference type="HOGENOM" id="CLU_030006_3_5_9"/>
<dbReference type="SUPFAM" id="SSF51695">
    <property type="entry name" value="PLC-like phosphodiesterases"/>
    <property type="match status" value="1"/>
</dbReference>
<proteinExistence type="predicted"/>
<evidence type="ECO:0000259" key="1">
    <source>
        <dbReference type="PROSITE" id="PS51704"/>
    </source>
</evidence>
<dbReference type="EMBL" id="ACCJ01000399">
    <property type="protein sequence ID" value="EEG53121.1"/>
    <property type="molecule type" value="Genomic_DNA"/>
</dbReference>
<gene>
    <name evidence="2" type="ORF">CLOSTASPAR_04832</name>
</gene>
<dbReference type="Pfam" id="PF03009">
    <property type="entry name" value="GDPD"/>
    <property type="match status" value="1"/>
</dbReference>
<accession>C0D6D5</accession>
<dbReference type="GO" id="GO:0006629">
    <property type="term" value="P:lipid metabolic process"/>
    <property type="evidence" value="ECO:0007669"/>
    <property type="project" value="InterPro"/>
</dbReference>
<dbReference type="CDD" id="cd08563">
    <property type="entry name" value="GDPD_TtGDE_like"/>
    <property type="match status" value="1"/>
</dbReference>
<protein>
    <submittedName>
        <fullName evidence="2">Glycerophosphodiester phosphodiesterase family protein</fullName>
    </submittedName>
</protein>